<dbReference type="OrthoDB" id="662446at2"/>
<dbReference type="eggNOG" id="COG2207">
    <property type="taxonomic scope" value="Bacteria"/>
</dbReference>
<proteinExistence type="predicted"/>
<gene>
    <name evidence="2" type="ORF">IW15_11065</name>
</gene>
<accession>A0A086A5Z5</accession>
<organism evidence="2 3">
    <name type="scientific">Chryseobacterium soli</name>
    <dbReference type="NCBI Taxonomy" id="445961"/>
    <lineage>
        <taxon>Bacteria</taxon>
        <taxon>Pseudomonadati</taxon>
        <taxon>Bacteroidota</taxon>
        <taxon>Flavobacteriia</taxon>
        <taxon>Flavobacteriales</taxon>
        <taxon>Weeksellaceae</taxon>
        <taxon>Chryseobacterium group</taxon>
        <taxon>Chryseobacterium</taxon>
    </lineage>
</organism>
<reference evidence="2 3" key="1">
    <citation type="submission" date="2014-07" db="EMBL/GenBank/DDBJ databases">
        <title>Genome of Chryseobacterium soli DSM 19298.</title>
        <authorList>
            <person name="Stropko S.J."/>
            <person name="Pipes S.E."/>
            <person name="Newman J."/>
        </authorList>
    </citation>
    <scope>NUCLEOTIDE SEQUENCE [LARGE SCALE GENOMIC DNA]</scope>
    <source>
        <strain evidence="2 3">DSM 19298</strain>
    </source>
</reference>
<feature type="domain" description="HTH araC/xylS-type" evidence="1">
    <location>
        <begin position="155"/>
        <end position="252"/>
    </location>
</feature>
<dbReference type="PROSITE" id="PS01124">
    <property type="entry name" value="HTH_ARAC_FAMILY_2"/>
    <property type="match status" value="1"/>
</dbReference>
<dbReference type="InterPro" id="IPR018060">
    <property type="entry name" value="HTH_AraC"/>
</dbReference>
<comment type="caution">
    <text evidence="2">The sequence shown here is derived from an EMBL/GenBank/DDBJ whole genome shotgun (WGS) entry which is preliminary data.</text>
</comment>
<dbReference type="Proteomes" id="UP000028705">
    <property type="component" value="Unassembled WGS sequence"/>
</dbReference>
<keyword evidence="3" id="KW-1185">Reference proteome</keyword>
<dbReference type="EMBL" id="JPRH01000004">
    <property type="protein sequence ID" value="KFF12109.1"/>
    <property type="molecule type" value="Genomic_DNA"/>
</dbReference>
<evidence type="ECO:0000313" key="3">
    <source>
        <dbReference type="Proteomes" id="UP000028705"/>
    </source>
</evidence>
<evidence type="ECO:0000259" key="1">
    <source>
        <dbReference type="PROSITE" id="PS01124"/>
    </source>
</evidence>
<sequence length="264" mass="31516">MKITFYQPIHPILKKYMEGYYFMEKDEAHEPVRYLTFPDNYFILSACQDVVITQDKGWLEIHRSSSENIVIDFVSRCSVPTEICYAQSVNEITVYYKPLGMYHFFDADSADDLQEVIHLSDFKEIMNGILKETDRKKQIEMLEKYWLSKFQQKTLALPYTILEDFESELSIEEIASKNNITRQYLNKISKRYLGKPASEFRKIQRFRNVLISNKKSRNLTELSYEHLFYDQSHLIKDFRELTKISPGKFFEHVDTEQNTVWLFI</sequence>
<dbReference type="Gene3D" id="1.10.10.60">
    <property type="entry name" value="Homeodomain-like"/>
    <property type="match status" value="1"/>
</dbReference>
<dbReference type="Pfam" id="PF12833">
    <property type="entry name" value="HTH_18"/>
    <property type="match status" value="1"/>
</dbReference>
<dbReference type="SMART" id="SM00342">
    <property type="entry name" value="HTH_ARAC"/>
    <property type="match status" value="1"/>
</dbReference>
<dbReference type="GO" id="GO:0043565">
    <property type="term" value="F:sequence-specific DNA binding"/>
    <property type="evidence" value="ECO:0007669"/>
    <property type="project" value="InterPro"/>
</dbReference>
<name>A0A086A5Z5_9FLAO</name>
<dbReference type="STRING" id="445961.IW15_11065"/>
<dbReference type="GO" id="GO:0003700">
    <property type="term" value="F:DNA-binding transcription factor activity"/>
    <property type="evidence" value="ECO:0007669"/>
    <property type="project" value="InterPro"/>
</dbReference>
<protein>
    <recommendedName>
        <fullName evidence="1">HTH araC/xylS-type domain-containing protein</fullName>
    </recommendedName>
</protein>
<dbReference type="RefSeq" id="WP_034711264.1">
    <property type="nucleotide sequence ID" value="NZ_JPRH01000004.1"/>
</dbReference>
<evidence type="ECO:0000313" key="2">
    <source>
        <dbReference type="EMBL" id="KFF12109.1"/>
    </source>
</evidence>
<dbReference type="AlphaFoldDB" id="A0A086A5Z5"/>